<gene>
    <name evidence="12" type="ORF">SAMN05444003_2385</name>
</gene>
<feature type="domain" description="Alpha-D-phosphohexomutase alpha/beta/alpha" evidence="11">
    <location>
        <begin position="254"/>
        <end position="360"/>
    </location>
</feature>
<dbReference type="STRING" id="1508389.SAMN05444003_2385"/>
<keyword evidence="13" id="KW-1185">Reference proteome</keyword>
<evidence type="ECO:0000259" key="8">
    <source>
        <dbReference type="Pfam" id="PF00408"/>
    </source>
</evidence>
<dbReference type="SUPFAM" id="SSF53738">
    <property type="entry name" value="Phosphoglucomutase, first 3 domains"/>
    <property type="match status" value="3"/>
</dbReference>
<dbReference type="Pfam" id="PF00408">
    <property type="entry name" value="PGM_PMM_IV"/>
    <property type="match status" value="1"/>
</dbReference>
<dbReference type="PANTHER" id="PTHR42946:SF1">
    <property type="entry name" value="PHOSPHOGLUCOMUTASE (ALPHA-D-GLUCOSE-1,6-BISPHOSPHATE-DEPENDENT)"/>
    <property type="match status" value="1"/>
</dbReference>
<dbReference type="Pfam" id="PF02878">
    <property type="entry name" value="PGM_PMM_I"/>
    <property type="match status" value="1"/>
</dbReference>
<evidence type="ECO:0000259" key="10">
    <source>
        <dbReference type="Pfam" id="PF02879"/>
    </source>
</evidence>
<evidence type="ECO:0000256" key="4">
    <source>
        <dbReference type="ARBA" id="ARBA00022723"/>
    </source>
</evidence>
<evidence type="ECO:0000313" key="12">
    <source>
        <dbReference type="EMBL" id="SHH18870.1"/>
    </source>
</evidence>
<dbReference type="GO" id="GO:0000287">
    <property type="term" value="F:magnesium ion binding"/>
    <property type="evidence" value="ECO:0007669"/>
    <property type="project" value="InterPro"/>
</dbReference>
<dbReference type="InterPro" id="IPR050060">
    <property type="entry name" value="Phosphoglucosamine_mutase"/>
</dbReference>
<dbReference type="Gene3D" id="3.30.310.50">
    <property type="entry name" value="Alpha-D-phosphohexomutase, C-terminal domain"/>
    <property type="match status" value="1"/>
</dbReference>
<dbReference type="RefSeq" id="WP_072901336.1">
    <property type="nucleotide sequence ID" value="NZ_FQXB01000003.1"/>
</dbReference>
<accession>A0A1M5QYM1</accession>
<evidence type="ECO:0000259" key="9">
    <source>
        <dbReference type="Pfam" id="PF02878"/>
    </source>
</evidence>
<evidence type="ECO:0000256" key="1">
    <source>
        <dbReference type="ARBA" id="ARBA00001946"/>
    </source>
</evidence>
<dbReference type="InterPro" id="IPR005844">
    <property type="entry name" value="A-D-PHexomutase_a/b/a-I"/>
</dbReference>
<keyword evidence="4 7" id="KW-0479">Metal-binding</keyword>
<feature type="domain" description="Alpha-D-phosphohexomutase C-terminal" evidence="8">
    <location>
        <begin position="390"/>
        <end position="444"/>
    </location>
</feature>
<protein>
    <submittedName>
        <fullName evidence="12">Phosphomannomutase</fullName>
    </submittedName>
</protein>
<dbReference type="AlphaFoldDB" id="A0A1M5QYM1"/>
<dbReference type="Gene3D" id="3.40.120.10">
    <property type="entry name" value="Alpha-D-Glucose-1,6-Bisphosphate, subunit A, domain 3"/>
    <property type="match status" value="3"/>
</dbReference>
<name>A0A1M5QYM1_9RHOB</name>
<evidence type="ECO:0000259" key="11">
    <source>
        <dbReference type="Pfam" id="PF02880"/>
    </source>
</evidence>
<dbReference type="Pfam" id="PF02879">
    <property type="entry name" value="PGM_PMM_II"/>
    <property type="match status" value="1"/>
</dbReference>
<feature type="domain" description="Alpha-D-phosphohexomutase alpha/beta/alpha" evidence="10">
    <location>
        <begin position="146"/>
        <end position="243"/>
    </location>
</feature>
<comment type="cofactor">
    <cofactor evidence="1">
        <name>Mg(2+)</name>
        <dbReference type="ChEBI" id="CHEBI:18420"/>
    </cofactor>
</comment>
<evidence type="ECO:0000256" key="2">
    <source>
        <dbReference type="ARBA" id="ARBA00010231"/>
    </source>
</evidence>
<evidence type="ECO:0000256" key="6">
    <source>
        <dbReference type="ARBA" id="ARBA00023235"/>
    </source>
</evidence>
<dbReference type="InterPro" id="IPR005843">
    <property type="entry name" value="A-D-PHexomutase_C"/>
</dbReference>
<proteinExistence type="inferred from homology"/>
<reference evidence="12 13" key="1">
    <citation type="submission" date="2016-11" db="EMBL/GenBank/DDBJ databases">
        <authorList>
            <person name="Jaros S."/>
            <person name="Januszkiewicz K."/>
            <person name="Wedrychowicz H."/>
        </authorList>
    </citation>
    <scope>NUCLEOTIDE SEQUENCE [LARGE SCALE GENOMIC DNA]</scope>
    <source>
        <strain evidence="12 13">DSM 28715</strain>
    </source>
</reference>
<evidence type="ECO:0000256" key="5">
    <source>
        <dbReference type="ARBA" id="ARBA00022842"/>
    </source>
</evidence>
<organism evidence="12 13">
    <name type="scientific">Cognatiyoonia sediminum</name>
    <dbReference type="NCBI Taxonomy" id="1508389"/>
    <lineage>
        <taxon>Bacteria</taxon>
        <taxon>Pseudomonadati</taxon>
        <taxon>Pseudomonadota</taxon>
        <taxon>Alphaproteobacteria</taxon>
        <taxon>Rhodobacterales</taxon>
        <taxon>Paracoccaceae</taxon>
        <taxon>Cognatiyoonia</taxon>
    </lineage>
</organism>
<evidence type="ECO:0000256" key="7">
    <source>
        <dbReference type="RuleBase" id="RU004326"/>
    </source>
</evidence>
<dbReference type="GO" id="GO:0005975">
    <property type="term" value="P:carbohydrate metabolic process"/>
    <property type="evidence" value="ECO:0007669"/>
    <property type="project" value="InterPro"/>
</dbReference>
<dbReference type="PANTHER" id="PTHR42946">
    <property type="entry name" value="PHOSPHOHEXOSE MUTASE"/>
    <property type="match status" value="1"/>
</dbReference>
<sequence length="454" mass="48201">MPPKFGTSGLRGLVTELTDDLIRDHVVAFAKSCDIGNCVYVGQDLRDSSPRVATATMSALRDFGVDVVDCGAVVTPALAMAAMANGSAAIMVTGSHIPADRNGIKFYIPDGEITKAHEAAILANLGSALDEHMEMGKQTAFNAEPAFVDRYLHGFGKTALAGRRIGVYAHSTVGRDLLQTILASLGADVTELGRSVTFIPVDTEAVDPETRSQLREWAAGSDLDAIVSMDGDGDRPLLTDETGEVISGDILGQLTAQFLNARHVVTPVSSNTGVKQLGFESVLHTKIGSPFVIAGMEDVDGPVVGYEANGGFLLGFEATGSAGSIDPLMTRDSVLPLVSVLVAGQGRPLSALMEHQPQRFTAADRLQNIERETSLALIERIKNDPAWFADHFNASIVDTDETDGFRMTFSDQTIIHVRPSGNAPELRIYVEAESAVTAGKLLDAAYSTIKALSD</sequence>
<keyword evidence="5 7" id="KW-0460">Magnesium</keyword>
<dbReference type="InterPro" id="IPR005846">
    <property type="entry name" value="A-D-PHexomutase_a/b/a-III"/>
</dbReference>
<dbReference type="Proteomes" id="UP000184074">
    <property type="component" value="Unassembled WGS sequence"/>
</dbReference>
<evidence type="ECO:0000313" key="13">
    <source>
        <dbReference type="Proteomes" id="UP000184074"/>
    </source>
</evidence>
<dbReference type="OrthoDB" id="9803322at2"/>
<dbReference type="EMBL" id="FQXB01000003">
    <property type="protein sequence ID" value="SHH18870.1"/>
    <property type="molecule type" value="Genomic_DNA"/>
</dbReference>
<comment type="similarity">
    <text evidence="2 7">Belongs to the phosphohexose mutase family.</text>
</comment>
<feature type="domain" description="Alpha-D-phosphohexomutase alpha/beta/alpha" evidence="9">
    <location>
        <begin position="4"/>
        <end position="125"/>
    </location>
</feature>
<dbReference type="InterPro" id="IPR005845">
    <property type="entry name" value="A-D-PHexomutase_a/b/a-II"/>
</dbReference>
<dbReference type="Pfam" id="PF02880">
    <property type="entry name" value="PGM_PMM_III"/>
    <property type="match status" value="1"/>
</dbReference>
<dbReference type="InterPro" id="IPR016055">
    <property type="entry name" value="A-D-PHexomutase_a/b/a-I/II/III"/>
</dbReference>
<dbReference type="InterPro" id="IPR016066">
    <property type="entry name" value="A-D-PHexomutase_CS"/>
</dbReference>
<evidence type="ECO:0000256" key="3">
    <source>
        <dbReference type="ARBA" id="ARBA00022553"/>
    </source>
</evidence>
<keyword evidence="3" id="KW-0597">Phosphoprotein</keyword>
<dbReference type="SUPFAM" id="SSF55957">
    <property type="entry name" value="Phosphoglucomutase, C-terminal domain"/>
    <property type="match status" value="1"/>
</dbReference>
<dbReference type="CDD" id="cd03088">
    <property type="entry name" value="ManB"/>
    <property type="match status" value="1"/>
</dbReference>
<dbReference type="InterPro" id="IPR036900">
    <property type="entry name" value="A-D-PHexomutase_C_sf"/>
</dbReference>
<dbReference type="GO" id="GO:0004615">
    <property type="term" value="F:phosphomannomutase activity"/>
    <property type="evidence" value="ECO:0007669"/>
    <property type="project" value="TreeGrafter"/>
</dbReference>
<dbReference type="PROSITE" id="PS00710">
    <property type="entry name" value="PGM_PMM"/>
    <property type="match status" value="1"/>
</dbReference>
<keyword evidence="6" id="KW-0413">Isomerase</keyword>